<name>A0A7S7SJV9_PALFE</name>
<gene>
    <name evidence="1" type="ORF">IRI77_33705</name>
</gene>
<dbReference type="KEGG" id="pfer:IRI77_33705"/>
<dbReference type="RefSeq" id="WP_194449321.1">
    <property type="nucleotide sequence ID" value="NZ_CP063849.1"/>
</dbReference>
<evidence type="ECO:0000313" key="1">
    <source>
        <dbReference type="EMBL" id="QOY87654.1"/>
    </source>
</evidence>
<dbReference type="AlphaFoldDB" id="A0A7S7SJV9"/>
<accession>A0A7S7SJV9</accession>
<reference evidence="1 2" key="1">
    <citation type="submission" date="2020-10" db="EMBL/GenBank/DDBJ databases">
        <title>Complete genome sequence of Paludibaculum fermentans P105T, a facultatively anaerobic acidobacterium capable of dissimilatory Fe(III) reduction.</title>
        <authorList>
            <person name="Dedysh S.N."/>
            <person name="Beletsky A.V."/>
            <person name="Kulichevskaya I.S."/>
            <person name="Mardanov A.V."/>
            <person name="Ravin N.V."/>
        </authorList>
    </citation>
    <scope>NUCLEOTIDE SEQUENCE [LARGE SCALE GENOMIC DNA]</scope>
    <source>
        <strain evidence="1 2">P105</strain>
    </source>
</reference>
<sequence length="60" mass="6391">MNDSNREQLVVAARLLRPLLGELVFVGGTVTGLLITDQTAAGPRTTFDVDAIAEITSYAE</sequence>
<evidence type="ECO:0000313" key="2">
    <source>
        <dbReference type="Proteomes" id="UP000593892"/>
    </source>
</evidence>
<protein>
    <submittedName>
        <fullName evidence="1">Uncharacterized protein</fullName>
    </submittedName>
</protein>
<organism evidence="1 2">
    <name type="scientific">Paludibaculum fermentans</name>
    <dbReference type="NCBI Taxonomy" id="1473598"/>
    <lineage>
        <taxon>Bacteria</taxon>
        <taxon>Pseudomonadati</taxon>
        <taxon>Acidobacteriota</taxon>
        <taxon>Terriglobia</taxon>
        <taxon>Bryobacterales</taxon>
        <taxon>Bryobacteraceae</taxon>
        <taxon>Paludibaculum</taxon>
    </lineage>
</organism>
<dbReference type="EMBL" id="CP063849">
    <property type="protein sequence ID" value="QOY87654.1"/>
    <property type="molecule type" value="Genomic_DNA"/>
</dbReference>
<dbReference type="Proteomes" id="UP000593892">
    <property type="component" value="Chromosome"/>
</dbReference>
<keyword evidence="2" id="KW-1185">Reference proteome</keyword>
<proteinExistence type="predicted"/>